<protein>
    <submittedName>
        <fullName evidence="4">DUF881 domain-containing protein</fullName>
    </submittedName>
</protein>
<dbReference type="Gene3D" id="3.30.70.1880">
    <property type="entry name" value="Protein of unknown function DUF881"/>
    <property type="match status" value="1"/>
</dbReference>
<dbReference type="PANTHER" id="PTHR37313:SF2">
    <property type="entry name" value="UPF0749 PROTEIN YLXX"/>
    <property type="match status" value="1"/>
</dbReference>
<dbReference type="RefSeq" id="WP_119111484.1">
    <property type="nucleotide sequence ID" value="NZ_CBCSEO010000001.1"/>
</dbReference>
<evidence type="ECO:0000313" key="5">
    <source>
        <dbReference type="Proteomes" id="UP000265816"/>
    </source>
</evidence>
<evidence type="ECO:0000256" key="3">
    <source>
        <dbReference type="SAM" id="Phobius"/>
    </source>
</evidence>
<dbReference type="EMBL" id="QWVT01000008">
    <property type="protein sequence ID" value="RID87913.1"/>
    <property type="molecule type" value="Genomic_DNA"/>
</dbReference>
<keyword evidence="5" id="KW-1185">Reference proteome</keyword>
<organism evidence="4 5">
    <name type="scientific">Mesobacillus zeae</name>
    <dbReference type="NCBI Taxonomy" id="1917180"/>
    <lineage>
        <taxon>Bacteria</taxon>
        <taxon>Bacillati</taxon>
        <taxon>Bacillota</taxon>
        <taxon>Bacilli</taxon>
        <taxon>Bacillales</taxon>
        <taxon>Bacillaceae</taxon>
        <taxon>Mesobacillus</taxon>
    </lineage>
</organism>
<gene>
    <name evidence="4" type="ORF">D1970_03500</name>
</gene>
<name>A0A398BKL5_9BACI</name>
<sequence length="242" mass="27112">MGGKKNIGFTITAAILGLMVAIQFRTVSEPVVRDTRDTWELREDLMKEKEIQSELLREIRANEEKLEKYKTEKQQSKENVLRATLDELKTEAGLTDISGPGIKLVLAPAFDGIGPTTEPYLSPDLLRKLINELNMYGATHISVGGERVINTTVIRDINRETKINGRSLNQFPLEINVIADSGETAEKLYNRMKVSKSVEDFFIDNLRVTIHRPAENILVPAYVDSIRVRSMEAVKQGKGEGG</sequence>
<feature type="transmembrane region" description="Helical" evidence="3">
    <location>
        <begin position="7"/>
        <end position="24"/>
    </location>
</feature>
<comment type="caution">
    <text evidence="4">The sequence shown here is derived from an EMBL/GenBank/DDBJ whole genome shotgun (WGS) entry which is preliminary data.</text>
</comment>
<accession>A0A398BKL5</accession>
<evidence type="ECO:0000313" key="4">
    <source>
        <dbReference type="EMBL" id="RID87913.1"/>
    </source>
</evidence>
<comment type="similarity">
    <text evidence="1">Belongs to the UPF0749 family.</text>
</comment>
<evidence type="ECO:0000256" key="2">
    <source>
        <dbReference type="SAM" id="Coils"/>
    </source>
</evidence>
<dbReference type="InterPro" id="IPR010273">
    <property type="entry name" value="DUF881"/>
</dbReference>
<dbReference type="Pfam" id="PF05949">
    <property type="entry name" value="DUF881"/>
    <property type="match status" value="1"/>
</dbReference>
<dbReference type="PANTHER" id="PTHR37313">
    <property type="entry name" value="UPF0749 PROTEIN RV1825"/>
    <property type="match status" value="1"/>
</dbReference>
<keyword evidence="2" id="KW-0175">Coiled coil</keyword>
<keyword evidence="3" id="KW-0472">Membrane</keyword>
<keyword evidence="3" id="KW-0812">Transmembrane</keyword>
<dbReference type="OrthoDB" id="2439649at2"/>
<feature type="coiled-coil region" evidence="2">
    <location>
        <begin position="42"/>
        <end position="86"/>
    </location>
</feature>
<evidence type="ECO:0000256" key="1">
    <source>
        <dbReference type="ARBA" id="ARBA00009108"/>
    </source>
</evidence>
<reference evidence="4 5" key="1">
    <citation type="submission" date="2018-08" db="EMBL/GenBank/DDBJ databases">
        <title>Bacillus jemisoniae sp. nov., Bacillus chryseoplanitiae sp. nov., Bacillus resnikiae sp. nov., and Bacillus frankliniae sp. nov., isolated from Viking spacecraft and associated surfaces.</title>
        <authorList>
            <person name="Seuylemezian A."/>
            <person name="Vaishampayan P."/>
        </authorList>
    </citation>
    <scope>NUCLEOTIDE SEQUENCE [LARGE SCALE GENOMIC DNA]</scope>
    <source>
        <strain evidence="4 5">JJ-247</strain>
    </source>
</reference>
<dbReference type="AlphaFoldDB" id="A0A398BKL5"/>
<dbReference type="Proteomes" id="UP000265816">
    <property type="component" value="Unassembled WGS sequence"/>
</dbReference>
<proteinExistence type="inferred from homology"/>
<keyword evidence="3" id="KW-1133">Transmembrane helix</keyword>